<dbReference type="InterPro" id="IPR002410">
    <property type="entry name" value="Peptidase_S33"/>
</dbReference>
<dbReference type="InterPro" id="IPR000073">
    <property type="entry name" value="AB_hydrolase_1"/>
</dbReference>
<dbReference type="PRINTS" id="PR00111">
    <property type="entry name" value="ABHYDROLASE"/>
</dbReference>
<keyword evidence="4" id="KW-0031">Aminopeptidase</keyword>
<evidence type="ECO:0000256" key="1">
    <source>
        <dbReference type="ARBA" id="ARBA00010088"/>
    </source>
</evidence>
<dbReference type="InterPro" id="IPR050266">
    <property type="entry name" value="AB_hydrolase_sf"/>
</dbReference>
<organism evidence="4 5">
    <name type="scientific">Kibdelosporangium banguiense</name>
    <dbReference type="NCBI Taxonomy" id="1365924"/>
    <lineage>
        <taxon>Bacteria</taxon>
        <taxon>Bacillati</taxon>
        <taxon>Actinomycetota</taxon>
        <taxon>Actinomycetes</taxon>
        <taxon>Pseudonocardiales</taxon>
        <taxon>Pseudonocardiaceae</taxon>
        <taxon>Kibdelosporangium</taxon>
    </lineage>
</organism>
<dbReference type="Pfam" id="PF00561">
    <property type="entry name" value="Abhydrolase_1"/>
    <property type="match status" value="1"/>
</dbReference>
<sequence>MRTSVENVVVTQDGCRLWTAGTGQGEPLIMCHGGPGLWDMFGDLAAVLATRMRVIRWDQRGCGRSERRGPYTLARTVQDLDTVRRHFGWDRVAVLGHSWGATVALRYALDHPDQVSKLVYVSGTGLGWDWHEHYERNFAARLGSGQARLTELKESARTEAEDRELAILQWSADFADSGKAVGYAERMADPWFEVNYECNAAMSAEPRLDAEACRVLAVPTLIVDGAQDIRPRWAVDSLHRALPSVTRVVLRNAGHVPWLEAPDEFSSAVLRFL</sequence>
<dbReference type="SUPFAM" id="SSF53474">
    <property type="entry name" value="alpha/beta-Hydrolases"/>
    <property type="match status" value="1"/>
</dbReference>
<evidence type="ECO:0000313" key="5">
    <source>
        <dbReference type="Proteomes" id="UP001519332"/>
    </source>
</evidence>
<keyword evidence="4" id="KW-0645">Protease</keyword>
<dbReference type="InterPro" id="IPR029058">
    <property type="entry name" value="AB_hydrolase_fold"/>
</dbReference>
<proteinExistence type="inferred from homology"/>
<feature type="domain" description="AB hydrolase-1" evidence="3">
    <location>
        <begin position="27"/>
        <end position="261"/>
    </location>
</feature>
<name>A0ABS4TKS4_9PSEU</name>
<dbReference type="PANTHER" id="PTHR43798:SF33">
    <property type="entry name" value="HYDROLASE, PUTATIVE (AFU_ORTHOLOGUE AFUA_2G14860)-RELATED"/>
    <property type="match status" value="1"/>
</dbReference>
<comment type="caution">
    <text evidence="4">The sequence shown here is derived from an EMBL/GenBank/DDBJ whole genome shotgun (WGS) entry which is preliminary data.</text>
</comment>
<accession>A0ABS4TKS4</accession>
<dbReference type="GO" id="GO:0004177">
    <property type="term" value="F:aminopeptidase activity"/>
    <property type="evidence" value="ECO:0007669"/>
    <property type="project" value="UniProtKB-KW"/>
</dbReference>
<dbReference type="PANTHER" id="PTHR43798">
    <property type="entry name" value="MONOACYLGLYCEROL LIPASE"/>
    <property type="match status" value="1"/>
</dbReference>
<evidence type="ECO:0000259" key="3">
    <source>
        <dbReference type="Pfam" id="PF00561"/>
    </source>
</evidence>
<evidence type="ECO:0000313" key="4">
    <source>
        <dbReference type="EMBL" id="MBP2325015.1"/>
    </source>
</evidence>
<dbReference type="RefSeq" id="WP_245378413.1">
    <property type="nucleotide sequence ID" value="NZ_JAGINW010000001.1"/>
</dbReference>
<gene>
    <name evidence="4" type="ORF">JOF56_005400</name>
</gene>
<dbReference type="Gene3D" id="3.40.50.1820">
    <property type="entry name" value="alpha/beta hydrolase"/>
    <property type="match status" value="1"/>
</dbReference>
<dbReference type="PRINTS" id="PR00793">
    <property type="entry name" value="PROAMNOPTASE"/>
</dbReference>
<dbReference type="EC" id="3.4.11.5" evidence="4"/>
<evidence type="ECO:0000256" key="2">
    <source>
        <dbReference type="ARBA" id="ARBA00022801"/>
    </source>
</evidence>
<keyword evidence="5" id="KW-1185">Reference proteome</keyword>
<keyword evidence="2 4" id="KW-0378">Hydrolase</keyword>
<reference evidence="4 5" key="1">
    <citation type="submission" date="2021-03" db="EMBL/GenBank/DDBJ databases">
        <title>Sequencing the genomes of 1000 actinobacteria strains.</title>
        <authorList>
            <person name="Klenk H.-P."/>
        </authorList>
    </citation>
    <scope>NUCLEOTIDE SEQUENCE [LARGE SCALE GENOMIC DNA]</scope>
    <source>
        <strain evidence="4 5">DSM 46670</strain>
    </source>
</reference>
<dbReference type="EMBL" id="JAGINW010000001">
    <property type="protein sequence ID" value="MBP2325015.1"/>
    <property type="molecule type" value="Genomic_DNA"/>
</dbReference>
<comment type="similarity">
    <text evidence="1">Belongs to the peptidase S33 family.</text>
</comment>
<protein>
    <submittedName>
        <fullName evidence="4">Proline iminopeptidase</fullName>
        <ecNumber evidence="4">3.4.11.5</ecNumber>
    </submittedName>
</protein>
<dbReference type="Proteomes" id="UP001519332">
    <property type="component" value="Unassembled WGS sequence"/>
</dbReference>